<organism evidence="2 3">
    <name type="scientific">Hypocrea atroviridis (strain ATCC 20476 / IMI 206040)</name>
    <name type="common">Trichoderma atroviride</name>
    <dbReference type="NCBI Taxonomy" id="452589"/>
    <lineage>
        <taxon>Eukaryota</taxon>
        <taxon>Fungi</taxon>
        <taxon>Dikarya</taxon>
        <taxon>Ascomycota</taxon>
        <taxon>Pezizomycotina</taxon>
        <taxon>Sordariomycetes</taxon>
        <taxon>Hypocreomycetidae</taxon>
        <taxon>Hypocreales</taxon>
        <taxon>Hypocreaceae</taxon>
        <taxon>Trichoderma</taxon>
    </lineage>
</organism>
<dbReference type="AlphaFoldDB" id="G9NGH7"/>
<dbReference type="OrthoDB" id="5126878at2759"/>
<proteinExistence type="predicted"/>
<dbReference type="InterPro" id="IPR053178">
    <property type="entry name" value="Osmoadaptation_assoc"/>
</dbReference>
<evidence type="ECO:0000256" key="1">
    <source>
        <dbReference type="SAM" id="MobiDB-lite"/>
    </source>
</evidence>
<feature type="region of interest" description="Disordered" evidence="1">
    <location>
        <begin position="56"/>
        <end position="86"/>
    </location>
</feature>
<dbReference type="EMBL" id="ABDG02000014">
    <property type="protein sequence ID" value="EHK50388.1"/>
    <property type="molecule type" value="Genomic_DNA"/>
</dbReference>
<gene>
    <name evidence="2" type="ORF">TRIATDRAFT_90424</name>
</gene>
<evidence type="ECO:0000313" key="3">
    <source>
        <dbReference type="Proteomes" id="UP000005426"/>
    </source>
</evidence>
<dbReference type="Proteomes" id="UP000005426">
    <property type="component" value="Unassembled WGS sequence"/>
</dbReference>
<protein>
    <submittedName>
        <fullName evidence="2">Uncharacterized protein</fullName>
    </submittedName>
</protein>
<comment type="caution">
    <text evidence="2">The sequence shown here is derived from an EMBL/GenBank/DDBJ whole genome shotgun (WGS) entry which is preliminary data.</text>
</comment>
<name>G9NGH7_HYPAI</name>
<accession>G9NGH7</accession>
<sequence length="417" mass="47611">MIQVFHKIDCIRHILYDQLSLEAMVNIPGSSKSCKECKARRVKGLSDRKLLNNAIQSPNNKLSTQSKNSAEGFYTNDRSNKNTTRHPITASLGCSMDLYRSVIADLWTATIGNWLANGEDGEGYRFHLDGALELIKHSGSEALESSVVRAAYVDLQTTALGQSLKFRKETFLVSGHWLALTRRLSTQDYRQSLLDIIAYIPGLLEQGEQMKLLASSLSKNTEYQDLPDYLSFPNVKKRQILDYFQDCDSLIHKLHLWLKSVENAEGGRLWWHSVTTLGDEYLQQRNLTSGRHHLPRIHFSNNRIPGIIVYYWSGLLELSATVLDIRQLFVHNTLYAALLDLLDADSPCLSMDLDTPNHCRSHLEDDIACSKDYETACMGSIQDSFFAYKDNFQFQGTHNRSQDLAWKNFWNCFWNGQ</sequence>
<keyword evidence="3" id="KW-1185">Reference proteome</keyword>
<dbReference type="PANTHER" id="PTHR38111">
    <property type="entry name" value="ZN(2)-C6 FUNGAL-TYPE DOMAIN-CONTAINING PROTEIN-RELATED"/>
    <property type="match status" value="1"/>
</dbReference>
<evidence type="ECO:0000313" key="2">
    <source>
        <dbReference type="EMBL" id="EHK50388.1"/>
    </source>
</evidence>
<feature type="compositionally biased region" description="Polar residues" evidence="1">
    <location>
        <begin position="56"/>
        <end position="69"/>
    </location>
</feature>
<dbReference type="HOGENOM" id="CLU_658982_0_0_1"/>
<reference evidence="2 3" key="1">
    <citation type="journal article" date="2011" name="Genome Biol.">
        <title>Comparative genome sequence analysis underscores mycoparasitism as the ancestral life style of Trichoderma.</title>
        <authorList>
            <person name="Kubicek C.P."/>
            <person name="Herrera-Estrella A."/>
            <person name="Seidl-Seiboth V."/>
            <person name="Martinez D.A."/>
            <person name="Druzhinina I.S."/>
            <person name="Thon M."/>
            <person name="Zeilinger S."/>
            <person name="Casas-Flores S."/>
            <person name="Horwitz B.A."/>
            <person name="Mukherjee P.K."/>
            <person name="Mukherjee M."/>
            <person name="Kredics L."/>
            <person name="Alcaraz L.D."/>
            <person name="Aerts A."/>
            <person name="Antal Z."/>
            <person name="Atanasova L."/>
            <person name="Cervantes-Badillo M.G."/>
            <person name="Challacombe J."/>
            <person name="Chertkov O."/>
            <person name="McCluskey K."/>
            <person name="Coulpier F."/>
            <person name="Deshpande N."/>
            <person name="von Doehren H."/>
            <person name="Ebbole D.J."/>
            <person name="Esquivel-Naranjo E.U."/>
            <person name="Fekete E."/>
            <person name="Flipphi M."/>
            <person name="Glaser F."/>
            <person name="Gomez-Rodriguez E.Y."/>
            <person name="Gruber S."/>
            <person name="Han C."/>
            <person name="Henrissat B."/>
            <person name="Hermosa R."/>
            <person name="Hernandez-Onate M."/>
            <person name="Karaffa L."/>
            <person name="Kosti I."/>
            <person name="Le Crom S."/>
            <person name="Lindquist E."/>
            <person name="Lucas S."/>
            <person name="Luebeck M."/>
            <person name="Luebeck P.S."/>
            <person name="Margeot A."/>
            <person name="Metz B."/>
            <person name="Misra M."/>
            <person name="Nevalainen H."/>
            <person name="Omann M."/>
            <person name="Packer N."/>
            <person name="Perrone G."/>
            <person name="Uresti-Rivera E.E."/>
            <person name="Salamov A."/>
            <person name="Schmoll M."/>
            <person name="Seiboth B."/>
            <person name="Shapiro H."/>
            <person name="Sukno S."/>
            <person name="Tamayo-Ramos J.A."/>
            <person name="Tisch D."/>
            <person name="Wiest A."/>
            <person name="Wilkinson H.H."/>
            <person name="Zhang M."/>
            <person name="Coutinho P.M."/>
            <person name="Kenerley C.M."/>
            <person name="Monte E."/>
            <person name="Baker S.E."/>
            <person name="Grigoriev I.V."/>
        </authorList>
    </citation>
    <scope>NUCLEOTIDE SEQUENCE [LARGE SCALE GENOMIC DNA]</scope>
    <source>
        <strain evidence="3">ATCC 20476 / IMI 206040</strain>
    </source>
</reference>